<organism evidence="2">
    <name type="scientific">Timema cristinae</name>
    <name type="common">Walking stick</name>
    <dbReference type="NCBI Taxonomy" id="61476"/>
    <lineage>
        <taxon>Eukaryota</taxon>
        <taxon>Metazoa</taxon>
        <taxon>Ecdysozoa</taxon>
        <taxon>Arthropoda</taxon>
        <taxon>Hexapoda</taxon>
        <taxon>Insecta</taxon>
        <taxon>Pterygota</taxon>
        <taxon>Neoptera</taxon>
        <taxon>Polyneoptera</taxon>
        <taxon>Phasmatodea</taxon>
        <taxon>Timematodea</taxon>
        <taxon>Timematoidea</taxon>
        <taxon>Timematidae</taxon>
        <taxon>Timema</taxon>
    </lineage>
</organism>
<sequence>MESNPSTPSEEQWARDAPRDWAPSLAPAASLTNDRDVGSDDADKSEFDEEDVKIPATPATSASGHVHESTSCNTSRSQSSSRKRKMPPDDDDENRAIEIMNRNLVLGTLNIQQNKHVYPEIDQRCPI</sequence>
<feature type="compositionally biased region" description="Basic and acidic residues" evidence="1">
    <location>
        <begin position="33"/>
        <end position="45"/>
    </location>
</feature>
<feature type="region of interest" description="Disordered" evidence="1">
    <location>
        <begin position="1"/>
        <end position="95"/>
    </location>
</feature>
<evidence type="ECO:0000313" key="2">
    <source>
        <dbReference type="EMBL" id="CAD7404416.1"/>
    </source>
</evidence>
<feature type="compositionally biased region" description="Low complexity" evidence="1">
    <location>
        <begin position="69"/>
        <end position="80"/>
    </location>
</feature>
<reference evidence="2" key="1">
    <citation type="submission" date="2020-11" db="EMBL/GenBank/DDBJ databases">
        <authorList>
            <person name="Tran Van P."/>
        </authorList>
    </citation>
    <scope>NUCLEOTIDE SEQUENCE</scope>
</reference>
<dbReference type="AlphaFoldDB" id="A0A7R9H3C6"/>
<proteinExistence type="predicted"/>
<name>A0A7R9H3C6_TIMCR</name>
<protein>
    <submittedName>
        <fullName evidence="2">Uncharacterized protein</fullName>
    </submittedName>
</protein>
<feature type="compositionally biased region" description="Polar residues" evidence="1">
    <location>
        <begin position="1"/>
        <end position="10"/>
    </location>
</feature>
<evidence type="ECO:0000256" key="1">
    <source>
        <dbReference type="SAM" id="MobiDB-lite"/>
    </source>
</evidence>
<dbReference type="EMBL" id="OC319146">
    <property type="protein sequence ID" value="CAD7404416.1"/>
    <property type="molecule type" value="Genomic_DNA"/>
</dbReference>
<gene>
    <name evidence="2" type="ORF">TCEB3V08_LOCUS7495</name>
</gene>
<accession>A0A7R9H3C6</accession>